<feature type="transmembrane region" description="Helical" evidence="1">
    <location>
        <begin position="96"/>
        <end position="123"/>
    </location>
</feature>
<keyword evidence="1" id="KW-0812">Transmembrane</keyword>
<gene>
    <name evidence="2" type="ORF">HKI87_07g50690</name>
</gene>
<organism evidence="2 3">
    <name type="scientific">Chloropicon roscoffensis</name>
    <dbReference type="NCBI Taxonomy" id="1461544"/>
    <lineage>
        <taxon>Eukaryota</taxon>
        <taxon>Viridiplantae</taxon>
        <taxon>Chlorophyta</taxon>
        <taxon>Chloropicophyceae</taxon>
        <taxon>Chloropicales</taxon>
        <taxon>Chloropicaceae</taxon>
        <taxon>Chloropicon</taxon>
    </lineage>
</organism>
<keyword evidence="1" id="KW-0472">Membrane</keyword>
<dbReference type="EMBL" id="CP151507">
    <property type="protein sequence ID" value="WZN63520.1"/>
    <property type="molecule type" value="Genomic_DNA"/>
</dbReference>
<keyword evidence="3" id="KW-1185">Reference proteome</keyword>
<evidence type="ECO:0000313" key="3">
    <source>
        <dbReference type="Proteomes" id="UP001472866"/>
    </source>
</evidence>
<accession>A0AAX4PB13</accession>
<keyword evidence="1" id="KW-1133">Transmembrane helix</keyword>
<dbReference type="AlphaFoldDB" id="A0AAX4PB13"/>
<evidence type="ECO:0000256" key="1">
    <source>
        <dbReference type="SAM" id="Phobius"/>
    </source>
</evidence>
<proteinExistence type="predicted"/>
<name>A0AAX4PB13_9CHLO</name>
<dbReference type="Proteomes" id="UP001472866">
    <property type="component" value="Chromosome 07"/>
</dbReference>
<protein>
    <submittedName>
        <fullName evidence="2">Uncharacterized protein</fullName>
    </submittedName>
</protein>
<reference evidence="2 3" key="1">
    <citation type="submission" date="2024-03" db="EMBL/GenBank/DDBJ databases">
        <title>Complete genome sequence of the green alga Chloropicon roscoffensis RCC1871.</title>
        <authorList>
            <person name="Lemieux C."/>
            <person name="Pombert J.-F."/>
            <person name="Otis C."/>
            <person name="Turmel M."/>
        </authorList>
    </citation>
    <scope>NUCLEOTIDE SEQUENCE [LARGE SCALE GENOMIC DNA]</scope>
    <source>
        <strain evidence="2 3">RCC1871</strain>
    </source>
</reference>
<evidence type="ECO:0000313" key="2">
    <source>
        <dbReference type="EMBL" id="WZN63520.1"/>
    </source>
</evidence>
<sequence>MYALLPRHAAVPTTLHDRQSSFFIARSVPGICMNASCGSDEEIRIPDTSVRGDAYREGLLAAIPLQGKGQVRVSRSPRTAARGRGGPEGDLRPLSLAFGLLVGQGLLPPSLLFFGQGFVLVLVSEDAVRHDRRPNEHYAYPVRRPKYPV</sequence>